<dbReference type="InterPro" id="IPR029058">
    <property type="entry name" value="AB_hydrolase_fold"/>
</dbReference>
<dbReference type="Pfam" id="PF12697">
    <property type="entry name" value="Abhydrolase_6"/>
    <property type="match status" value="1"/>
</dbReference>
<accession>A0A643EUP9</accession>
<reference evidence="3" key="1">
    <citation type="submission" date="2019-09" db="EMBL/GenBank/DDBJ databases">
        <title>Draft genome sequences of 48 bacterial type strains from the CCUG.</title>
        <authorList>
            <person name="Tunovic T."/>
            <person name="Pineiro-Iglesias B."/>
            <person name="Unosson C."/>
            <person name="Inganas E."/>
            <person name="Ohlen M."/>
            <person name="Cardew S."/>
            <person name="Jensie-Markopoulos S."/>
            <person name="Salva-Serra F."/>
            <person name="Jaen-Luchoro D."/>
            <person name="Karlsson R."/>
            <person name="Svensson-Stadler L."/>
            <person name="Chun J."/>
            <person name="Moore E."/>
        </authorList>
    </citation>
    <scope>NUCLEOTIDE SEQUENCE</scope>
    <source>
        <strain evidence="3">CCUG 50899</strain>
    </source>
</reference>
<dbReference type="InterPro" id="IPR000073">
    <property type="entry name" value="AB_hydrolase_1"/>
</dbReference>
<comment type="caution">
    <text evidence="3">The sequence shown here is derived from an EMBL/GenBank/DDBJ whole genome shotgun (WGS) entry which is preliminary data.</text>
</comment>
<evidence type="ECO:0000259" key="2">
    <source>
        <dbReference type="Pfam" id="PF12697"/>
    </source>
</evidence>
<evidence type="ECO:0000313" key="3">
    <source>
        <dbReference type="EMBL" id="KAB0565578.1"/>
    </source>
</evidence>
<proteinExistence type="predicted"/>
<dbReference type="InterPro" id="IPR052897">
    <property type="entry name" value="Sec-Metab_Biosynth_Hydrolase"/>
</dbReference>
<dbReference type="SUPFAM" id="SSF53474">
    <property type="entry name" value="alpha/beta-Hydrolases"/>
    <property type="match status" value="1"/>
</dbReference>
<feature type="signal peptide" evidence="1">
    <location>
        <begin position="1"/>
        <end position="23"/>
    </location>
</feature>
<feature type="chain" id="PRO_5024982277" evidence="1">
    <location>
        <begin position="24"/>
        <end position="259"/>
    </location>
</feature>
<dbReference type="AlphaFoldDB" id="A0A643EUP9"/>
<organism evidence="3">
    <name type="scientific">Brucella pituitosa</name>
    <dbReference type="NCBI Taxonomy" id="571256"/>
    <lineage>
        <taxon>Bacteria</taxon>
        <taxon>Pseudomonadati</taxon>
        <taxon>Pseudomonadota</taxon>
        <taxon>Alphaproteobacteria</taxon>
        <taxon>Hyphomicrobiales</taxon>
        <taxon>Brucellaceae</taxon>
        <taxon>Brucella/Ochrobactrum group</taxon>
        <taxon>Brucella</taxon>
    </lineage>
</organism>
<dbReference type="PANTHER" id="PTHR37017:SF11">
    <property type="entry name" value="ESTERASE_LIPASE_THIOESTERASE DOMAIN-CONTAINING PROTEIN"/>
    <property type="match status" value="1"/>
</dbReference>
<gene>
    <name evidence="3" type="ORF">F7Q93_23030</name>
</gene>
<evidence type="ECO:0000256" key="1">
    <source>
        <dbReference type="SAM" id="SignalP"/>
    </source>
</evidence>
<keyword evidence="1" id="KW-0732">Signal</keyword>
<dbReference type="PANTHER" id="PTHR37017">
    <property type="entry name" value="AB HYDROLASE-1 DOMAIN-CONTAINING PROTEIN-RELATED"/>
    <property type="match status" value="1"/>
</dbReference>
<dbReference type="GO" id="GO:0016787">
    <property type="term" value="F:hydrolase activity"/>
    <property type="evidence" value="ECO:0007669"/>
    <property type="project" value="UniProtKB-KW"/>
</dbReference>
<dbReference type="EMBL" id="VZPE01000016">
    <property type="protein sequence ID" value="KAB0565578.1"/>
    <property type="molecule type" value="Genomic_DNA"/>
</dbReference>
<protein>
    <submittedName>
        <fullName evidence="3">Alpha/beta hydrolase</fullName>
    </submittedName>
</protein>
<dbReference type="Gene3D" id="3.40.50.1820">
    <property type="entry name" value="alpha/beta hydrolase"/>
    <property type="match status" value="1"/>
</dbReference>
<sequence length="259" mass="27701">MSSFTRKVVMAAALSSSVVSANASQIKQTEAEKPTIVLVHGAFADGSTWRKIIPLLQQEGLNVVAVQNPLTSLADDVATTRRALDAQTGPVVLVGHSWGGAVITEAGEHERVKALVYVAAFAPSQGQSVVDMSKNYPTPSGFAHINADKEGYLTLTAEGVANHLAQDLPAEETKVMTALQGPVRGTNFEDKVKFAAWTTRPSTYIISKDDRMLQPELQKEMAKKISAKVVSLKAGHAPHLSHPNEVAKVILEAVSNLEN</sequence>
<keyword evidence="3" id="KW-0378">Hydrolase</keyword>
<feature type="domain" description="AB hydrolase-1" evidence="2">
    <location>
        <begin position="36"/>
        <end position="248"/>
    </location>
</feature>
<name>A0A643EUP9_9HYPH</name>